<dbReference type="PANTHER" id="PTHR13060:SF0">
    <property type="entry name" value="PROTEIN ECDYSONELESS HOMOLOG"/>
    <property type="match status" value="1"/>
</dbReference>
<dbReference type="Pfam" id="PF07093">
    <property type="entry name" value="SGT1"/>
    <property type="match status" value="2"/>
</dbReference>
<feature type="compositionally biased region" description="Acidic residues" evidence="1">
    <location>
        <begin position="576"/>
        <end position="588"/>
    </location>
</feature>
<feature type="compositionally biased region" description="Low complexity" evidence="1">
    <location>
        <begin position="916"/>
        <end position="928"/>
    </location>
</feature>
<feature type="compositionally biased region" description="Basic and acidic residues" evidence="1">
    <location>
        <begin position="655"/>
        <end position="675"/>
    </location>
</feature>
<evidence type="ECO:0000313" key="2">
    <source>
        <dbReference type="EMBL" id="CED84976.1"/>
    </source>
</evidence>
<feature type="compositionally biased region" description="Acidic residues" evidence="1">
    <location>
        <begin position="549"/>
        <end position="568"/>
    </location>
</feature>
<feature type="region of interest" description="Disordered" evidence="1">
    <location>
        <begin position="549"/>
        <end position="597"/>
    </location>
</feature>
<feature type="region of interest" description="Disordered" evidence="1">
    <location>
        <begin position="610"/>
        <end position="721"/>
    </location>
</feature>
<feature type="compositionally biased region" description="Basic and acidic residues" evidence="1">
    <location>
        <begin position="870"/>
        <end position="879"/>
    </location>
</feature>
<feature type="compositionally biased region" description="Low complexity" evidence="1">
    <location>
        <begin position="946"/>
        <end position="962"/>
    </location>
</feature>
<organism evidence="2">
    <name type="scientific">Phaffia rhodozyma</name>
    <name type="common">Yeast</name>
    <name type="synonym">Xanthophyllomyces dendrorhous</name>
    <dbReference type="NCBI Taxonomy" id="264483"/>
    <lineage>
        <taxon>Eukaryota</taxon>
        <taxon>Fungi</taxon>
        <taxon>Dikarya</taxon>
        <taxon>Basidiomycota</taxon>
        <taxon>Agaricomycotina</taxon>
        <taxon>Tremellomycetes</taxon>
        <taxon>Cystofilobasidiales</taxon>
        <taxon>Mrakiaceae</taxon>
        <taxon>Phaffia</taxon>
    </lineage>
</organism>
<feature type="region of interest" description="Disordered" evidence="1">
    <location>
        <begin position="784"/>
        <end position="1005"/>
    </location>
</feature>
<feature type="compositionally biased region" description="Acidic residues" evidence="1">
    <location>
        <begin position="987"/>
        <end position="1004"/>
    </location>
</feature>
<feature type="compositionally biased region" description="Polar residues" evidence="1">
    <location>
        <begin position="615"/>
        <end position="649"/>
    </location>
</feature>
<protein>
    <submittedName>
        <fullName evidence="2">MADS box transcription factor</fullName>
    </submittedName>
</protein>
<feature type="region of interest" description="Disordered" evidence="1">
    <location>
        <begin position="175"/>
        <end position="202"/>
    </location>
</feature>
<dbReference type="EMBL" id="LN483332">
    <property type="protein sequence ID" value="CED84976.1"/>
    <property type="molecule type" value="Genomic_DNA"/>
</dbReference>
<dbReference type="AlphaFoldDB" id="A0A0F7SU27"/>
<feature type="compositionally biased region" description="Basic and acidic residues" evidence="1">
    <location>
        <begin position="799"/>
        <end position="809"/>
    </location>
</feature>
<evidence type="ECO:0000256" key="1">
    <source>
        <dbReference type="SAM" id="MobiDB-lite"/>
    </source>
</evidence>
<reference evidence="2" key="1">
    <citation type="submission" date="2014-08" db="EMBL/GenBank/DDBJ databases">
        <authorList>
            <person name="Sharma Rahul"/>
            <person name="Thines Marco"/>
        </authorList>
    </citation>
    <scope>NUCLEOTIDE SEQUENCE</scope>
</reference>
<feature type="compositionally biased region" description="Acidic residues" evidence="1">
    <location>
        <begin position="693"/>
        <end position="706"/>
    </location>
</feature>
<dbReference type="PANTHER" id="PTHR13060">
    <property type="entry name" value="SGT1 PROTEIN HSGT1 SUPPRESSOR OF GCR2"/>
    <property type="match status" value="1"/>
</dbReference>
<dbReference type="InterPro" id="IPR010770">
    <property type="entry name" value="Ecd"/>
</dbReference>
<name>A0A0F7SU27_PHARH</name>
<sequence>MSANPGYNVPSIPQDTVHLAIHLPAPTASSLPLATALASQIAGFVKQLLPSSWIWHRDALELNVVEDNKLQTRTNHDGRSSEDHSEKRFRLGATVRVGDSIEDEWVAVWLLREITTRWDDLVASIYDSDGDFLLIEAAHVLPNWVTPSNSENRVWISNGSLHLIPLSVFSPISTRPPKRDRRLTNADSDDEDENDGGPTADERAVGWIELNKAIEEIRAGRWRDRKVERAVWERISSYPDALRDHQHRATMYLPTPIALALARQPSLIQKAVETFYTRDPTQLRKAARMTHFPPADSTLTQVTMTRTAYAQLKGQEFFPSKAFGPEWMDALTGDVSTPDRAAEKEHRDRGVKVAVGFEILCGESKAKTKTYPGLDVSEEAGQVRLDALKRQEDFKTYLHTLEKAGWFGDGEIEGSERWKSRERDAAAGWLKLGKPVEDDSSRPTFATLFSSALLLPGPSDASELMPSEPDDSENWLEVDPAQLDTLMQERSSGRAPGTEGEGHVREEGDVDMEFLGDGSEAEGVKKLEELARKVGSFVDGQGQLEGAIFDDEMLSEDEGGADSDADDAQLERDMAADLDDLSSSDEEDKIPTLTPAQRVTRMANLVKPLDPSEWGFQNQNPPALSSEQPTATMTSSSAAPVSNAESSIPISAESRTLEDVDRQRKLREIRDEQARKLPPVKMRRPILPKDSYDGVDSDDESDDQDGINEIPGGNAGISAGLKEAMKNDAAADGVMDEIDEEEDEDLPQVLGEMEVDMGEEEEDFLKFARDALGLDERMWANILKDREQRGVFVPTSKPSKTELPKKTSTELKSASLSSKPASLSKSASKKTTTQSSSTFTSTSKAVRFEDVLPDEPPAHSTKPASSTDMPLRERRDGPKPEAPPGAIPDPSLNSFEAVMQKMDEELERRKSGKGNPSSSATAATPSSKPKVEPKNKPKPINSSTNKKQPSSPSASTASTKPSGKGAPSFDFLTASDKPPKNTPVMDSDSDRDMDDGESDFDPDDPMLAMDAELRAALLAAGDLGSDDEAEGLEGDDKIDYNLIKHFLESYKSQGGMAGPVGNLLGRLKQ</sequence>
<accession>A0A0F7SU27</accession>
<dbReference type="GO" id="GO:0005634">
    <property type="term" value="C:nucleus"/>
    <property type="evidence" value="ECO:0007669"/>
    <property type="project" value="TreeGrafter"/>
</dbReference>
<proteinExistence type="predicted"/>
<feature type="compositionally biased region" description="Low complexity" evidence="1">
    <location>
        <begin position="811"/>
        <end position="845"/>
    </location>
</feature>